<evidence type="ECO:0000313" key="7">
    <source>
        <dbReference type="Proteomes" id="UP000242188"/>
    </source>
</evidence>
<evidence type="ECO:0000313" key="6">
    <source>
        <dbReference type="EMBL" id="OWF35108.1"/>
    </source>
</evidence>
<dbReference type="InterPro" id="IPR037370">
    <property type="entry name" value="Pleckstrin"/>
</dbReference>
<dbReference type="STRING" id="6573.A0A210PF39"/>
<dbReference type="InterPro" id="IPR036390">
    <property type="entry name" value="WH_DNA-bd_sf"/>
</dbReference>
<reference evidence="6 7" key="1">
    <citation type="journal article" date="2017" name="Nat. Ecol. Evol.">
        <title>Scallop genome provides insights into evolution of bilaterian karyotype and development.</title>
        <authorList>
            <person name="Wang S."/>
            <person name="Zhang J."/>
            <person name="Jiao W."/>
            <person name="Li J."/>
            <person name="Xun X."/>
            <person name="Sun Y."/>
            <person name="Guo X."/>
            <person name="Huan P."/>
            <person name="Dong B."/>
            <person name="Zhang L."/>
            <person name="Hu X."/>
            <person name="Sun X."/>
            <person name="Wang J."/>
            <person name="Zhao C."/>
            <person name="Wang Y."/>
            <person name="Wang D."/>
            <person name="Huang X."/>
            <person name="Wang R."/>
            <person name="Lv J."/>
            <person name="Li Y."/>
            <person name="Zhang Z."/>
            <person name="Liu B."/>
            <person name="Lu W."/>
            <person name="Hui Y."/>
            <person name="Liang J."/>
            <person name="Zhou Z."/>
            <person name="Hou R."/>
            <person name="Li X."/>
            <person name="Liu Y."/>
            <person name="Li H."/>
            <person name="Ning X."/>
            <person name="Lin Y."/>
            <person name="Zhao L."/>
            <person name="Xing Q."/>
            <person name="Dou J."/>
            <person name="Li Y."/>
            <person name="Mao J."/>
            <person name="Guo H."/>
            <person name="Dou H."/>
            <person name="Li T."/>
            <person name="Mu C."/>
            <person name="Jiang W."/>
            <person name="Fu Q."/>
            <person name="Fu X."/>
            <person name="Miao Y."/>
            <person name="Liu J."/>
            <person name="Yu Q."/>
            <person name="Li R."/>
            <person name="Liao H."/>
            <person name="Li X."/>
            <person name="Kong Y."/>
            <person name="Jiang Z."/>
            <person name="Chourrout D."/>
            <person name="Li R."/>
            <person name="Bao Z."/>
        </authorList>
    </citation>
    <scope>NUCLEOTIDE SEQUENCE [LARGE SCALE GENOMIC DNA]</scope>
    <source>
        <strain evidence="6 7">PY_sf001</strain>
    </source>
</reference>
<dbReference type="PROSITE" id="PS50003">
    <property type="entry name" value="PH_DOMAIN"/>
    <property type="match status" value="2"/>
</dbReference>
<name>A0A210PF39_MIZYE</name>
<keyword evidence="3" id="KW-0007">Acetylation</keyword>
<proteinExistence type="predicted"/>
<dbReference type="Gene3D" id="2.30.29.30">
    <property type="entry name" value="Pleckstrin-homology domain (PH domain)/Phosphotyrosine-binding domain (PTB)"/>
    <property type="match status" value="2"/>
</dbReference>
<dbReference type="SMART" id="SM00233">
    <property type="entry name" value="PH"/>
    <property type="match status" value="2"/>
</dbReference>
<dbReference type="PROSITE" id="PS50186">
    <property type="entry name" value="DEP"/>
    <property type="match status" value="1"/>
</dbReference>
<comment type="caution">
    <text evidence="6">The sequence shown here is derived from an EMBL/GenBank/DDBJ whole genome shotgun (WGS) entry which is preliminary data.</text>
</comment>
<dbReference type="Pfam" id="PF00169">
    <property type="entry name" value="PH"/>
    <property type="match status" value="1"/>
</dbReference>
<evidence type="ECO:0000256" key="1">
    <source>
        <dbReference type="ARBA" id="ARBA00022553"/>
    </source>
</evidence>
<dbReference type="SMART" id="SM00049">
    <property type="entry name" value="DEP"/>
    <property type="match status" value="1"/>
</dbReference>
<dbReference type="SUPFAM" id="SSF50729">
    <property type="entry name" value="PH domain-like"/>
    <property type="match status" value="2"/>
</dbReference>
<dbReference type="PANTHER" id="PTHR12092:SF16">
    <property type="entry name" value="PH DOMAIN-CONTAINING PROTEIN"/>
    <property type="match status" value="1"/>
</dbReference>
<dbReference type="GO" id="GO:0030036">
    <property type="term" value="P:actin cytoskeleton organization"/>
    <property type="evidence" value="ECO:0007669"/>
    <property type="project" value="TreeGrafter"/>
</dbReference>
<dbReference type="InterPro" id="IPR001849">
    <property type="entry name" value="PH_domain"/>
</dbReference>
<dbReference type="EMBL" id="NEDP02076741">
    <property type="protein sequence ID" value="OWF35108.1"/>
    <property type="molecule type" value="Genomic_DNA"/>
</dbReference>
<gene>
    <name evidence="6" type="ORF">KP79_PYT10943</name>
</gene>
<dbReference type="InterPro" id="IPR036388">
    <property type="entry name" value="WH-like_DNA-bd_sf"/>
</dbReference>
<evidence type="ECO:0000256" key="3">
    <source>
        <dbReference type="ARBA" id="ARBA00022990"/>
    </source>
</evidence>
<feature type="domain" description="PH" evidence="4">
    <location>
        <begin position="257"/>
        <end position="370"/>
    </location>
</feature>
<organism evidence="6 7">
    <name type="scientific">Mizuhopecten yessoensis</name>
    <name type="common">Japanese scallop</name>
    <name type="synonym">Patinopecten yessoensis</name>
    <dbReference type="NCBI Taxonomy" id="6573"/>
    <lineage>
        <taxon>Eukaryota</taxon>
        <taxon>Metazoa</taxon>
        <taxon>Spiralia</taxon>
        <taxon>Lophotrochozoa</taxon>
        <taxon>Mollusca</taxon>
        <taxon>Bivalvia</taxon>
        <taxon>Autobranchia</taxon>
        <taxon>Pteriomorphia</taxon>
        <taxon>Pectinida</taxon>
        <taxon>Pectinoidea</taxon>
        <taxon>Pectinidae</taxon>
        <taxon>Mizuhopecten</taxon>
    </lineage>
</organism>
<keyword evidence="2" id="KW-0677">Repeat</keyword>
<dbReference type="AlphaFoldDB" id="A0A210PF39"/>
<protein>
    <submittedName>
        <fullName evidence="6">Pleckstrin</fullName>
    </submittedName>
</protein>
<sequence length="376" mass="42199">MDNENTTLKTGYLLKFEPNKRWKIRWLVLHEDQLTCHHRRDKAVIVTLISLQGASVICPCLDDPVADAQGVFKIVLPEGEEIYLQAAGRKDREGWAHAIGAVIRSISGSKQVSNGSVPFPAFRAKVNVSEILGAIQDPDAGVMLANHVRNGAVHKNCFKGSDVVDWLIRWSIVRKRDAGSAMVQTVLKLGHVQEVDINDGAAGASAKFRDDDKLYRFTSLNLDGKRNSYYDSTDSDSESSDEEEENVDIDVKLRKGKILRERFLLKRRHIAKDWRVVRVVLREKPSTIEYSRAVAQASGVVLMSKFINLATYDVQMSRKDSFSSGGAGKGKVKKKICLKAKSGKGRCHIFKVKDEEEWYEWNSVLQQLTGQKQVTL</sequence>
<keyword evidence="7" id="KW-1185">Reference proteome</keyword>
<feature type="domain" description="DEP" evidence="5">
    <location>
        <begin position="138"/>
        <end position="219"/>
    </location>
</feature>
<dbReference type="PANTHER" id="PTHR12092">
    <property type="entry name" value="PLECKSTRIN"/>
    <property type="match status" value="1"/>
</dbReference>
<dbReference type="CDD" id="cd04371">
    <property type="entry name" value="DEP"/>
    <property type="match status" value="1"/>
</dbReference>
<dbReference type="Gene3D" id="1.10.10.10">
    <property type="entry name" value="Winged helix-like DNA-binding domain superfamily/Winged helix DNA-binding domain"/>
    <property type="match status" value="1"/>
</dbReference>
<dbReference type="OrthoDB" id="185175at2759"/>
<feature type="domain" description="PH" evidence="4">
    <location>
        <begin position="6"/>
        <end position="104"/>
    </location>
</feature>
<evidence type="ECO:0000259" key="4">
    <source>
        <dbReference type="PROSITE" id="PS50003"/>
    </source>
</evidence>
<evidence type="ECO:0000259" key="5">
    <source>
        <dbReference type="PROSITE" id="PS50186"/>
    </source>
</evidence>
<dbReference type="InterPro" id="IPR011993">
    <property type="entry name" value="PH-like_dom_sf"/>
</dbReference>
<dbReference type="GO" id="GO:0035556">
    <property type="term" value="P:intracellular signal transduction"/>
    <property type="evidence" value="ECO:0007669"/>
    <property type="project" value="InterPro"/>
</dbReference>
<dbReference type="GO" id="GO:0005886">
    <property type="term" value="C:plasma membrane"/>
    <property type="evidence" value="ECO:0007669"/>
    <property type="project" value="TreeGrafter"/>
</dbReference>
<dbReference type="Pfam" id="PF00610">
    <property type="entry name" value="DEP"/>
    <property type="match status" value="1"/>
</dbReference>
<accession>A0A210PF39</accession>
<evidence type="ECO:0000256" key="2">
    <source>
        <dbReference type="ARBA" id="ARBA00022737"/>
    </source>
</evidence>
<dbReference type="SUPFAM" id="SSF46785">
    <property type="entry name" value="Winged helix' DNA-binding domain"/>
    <property type="match status" value="1"/>
</dbReference>
<keyword evidence="1" id="KW-0597">Phosphoprotein</keyword>
<dbReference type="Proteomes" id="UP000242188">
    <property type="component" value="Unassembled WGS sequence"/>
</dbReference>
<dbReference type="InterPro" id="IPR000591">
    <property type="entry name" value="DEP_dom"/>
</dbReference>